<keyword evidence="7" id="KW-0663">Pyridoxal phosphate</keyword>
<evidence type="ECO:0000256" key="2">
    <source>
        <dbReference type="ARBA" id="ARBA00004760"/>
    </source>
</evidence>
<dbReference type="PANTHER" id="PTHR13693:SF2">
    <property type="entry name" value="SERINE PALMITOYLTRANSFERASE 1"/>
    <property type="match status" value="1"/>
</dbReference>
<gene>
    <name evidence="16" type="ORF">LARSCL_LOCUS3339</name>
</gene>
<protein>
    <recommendedName>
        <fullName evidence="11">Serine palmitoyltransferase 1</fullName>
        <ecNumber evidence="5">2.3.1.50</ecNumber>
    </recommendedName>
    <alternativeName>
        <fullName evidence="12">Long chain base biosynthesis protein 1</fullName>
    </alternativeName>
    <alternativeName>
        <fullName evidence="13">Serine-palmitoyl-CoA transferase 1</fullName>
    </alternativeName>
</protein>
<feature type="transmembrane region" description="Helical" evidence="14">
    <location>
        <begin position="20"/>
        <end position="47"/>
    </location>
</feature>
<sequence length="479" mass="53508">MSTAGVEDARPETTFELYEMFLAFLQAPTYHLALEAVLVVWVFWLLVHKSYKPQRQELTEQEKEQLIAEWTPEPLVPPSDENNPCLKPRTITGKVGKVVMVDGKQCLNAATHNYLGLVEHEKLEEAALQCLRKYGVGSCGPRGFYGTVDIHLELEAKLAKFMKQQEAVLYSYGFSTISSAIPAYAKHGDVIFCDEGVNFAIQKGLVASRSQIFFFKHNNVDDLERLLKQQEERDKLNPKKAKVTRRFLVVEGIYMNFGDICPLPRMVELKNKYKVRLFIDEACSFGVLGETGRGVTEYFNIPMEEVDLITSTLEAAIPGYGGFCAGTSFIVDHQRLSGLGYCFSASLPPFQAGVAIAALDILESNPGLVRTLKENCLYMHELLIKMSDLITLSYGLSPIKHLYVAEPLPRAQALNRLNGVVAYAMKEGVALAVSQYLNNEEHKLPPPSIRLVITAAMSTEDMDHIFKVLKEASKNVIDS</sequence>
<keyword evidence="9" id="KW-0443">Lipid metabolism</keyword>
<keyword evidence="8" id="KW-0746">Sphingolipid metabolism</keyword>
<comment type="pathway">
    <text evidence="3">Sphingolipid metabolism.</text>
</comment>
<keyword evidence="14" id="KW-0812">Transmembrane</keyword>
<evidence type="ECO:0000256" key="14">
    <source>
        <dbReference type="SAM" id="Phobius"/>
    </source>
</evidence>
<keyword evidence="17" id="KW-1185">Reference proteome</keyword>
<dbReference type="InterPro" id="IPR015422">
    <property type="entry name" value="PyrdxlP-dep_Trfase_small"/>
</dbReference>
<evidence type="ECO:0000313" key="17">
    <source>
        <dbReference type="Proteomes" id="UP001497382"/>
    </source>
</evidence>
<dbReference type="GO" id="GO:0046513">
    <property type="term" value="P:ceramide biosynthetic process"/>
    <property type="evidence" value="ECO:0007669"/>
    <property type="project" value="TreeGrafter"/>
</dbReference>
<evidence type="ECO:0000256" key="4">
    <source>
        <dbReference type="ARBA" id="ARBA00008392"/>
    </source>
</evidence>
<accession>A0AAV1Z636</accession>
<evidence type="ECO:0000256" key="3">
    <source>
        <dbReference type="ARBA" id="ARBA00004991"/>
    </source>
</evidence>
<proteinExistence type="inferred from homology"/>
<evidence type="ECO:0000313" key="16">
    <source>
        <dbReference type="EMBL" id="CAL1266892.1"/>
    </source>
</evidence>
<evidence type="ECO:0000256" key="11">
    <source>
        <dbReference type="ARBA" id="ARBA00041066"/>
    </source>
</evidence>
<evidence type="ECO:0000256" key="5">
    <source>
        <dbReference type="ARBA" id="ARBA00013220"/>
    </source>
</evidence>
<keyword evidence="10" id="KW-0012">Acyltransferase</keyword>
<organism evidence="16 17">
    <name type="scientific">Larinioides sclopetarius</name>
    <dbReference type="NCBI Taxonomy" id="280406"/>
    <lineage>
        <taxon>Eukaryota</taxon>
        <taxon>Metazoa</taxon>
        <taxon>Ecdysozoa</taxon>
        <taxon>Arthropoda</taxon>
        <taxon>Chelicerata</taxon>
        <taxon>Arachnida</taxon>
        <taxon>Araneae</taxon>
        <taxon>Araneomorphae</taxon>
        <taxon>Entelegynae</taxon>
        <taxon>Araneoidea</taxon>
        <taxon>Araneidae</taxon>
        <taxon>Larinioides</taxon>
    </lineage>
</organism>
<dbReference type="Gene3D" id="3.90.1150.10">
    <property type="entry name" value="Aspartate Aminotransferase, domain 1"/>
    <property type="match status" value="1"/>
</dbReference>
<comment type="pathway">
    <text evidence="2">Lipid metabolism; sphingolipid metabolism.</text>
</comment>
<keyword evidence="14" id="KW-1133">Transmembrane helix</keyword>
<evidence type="ECO:0000259" key="15">
    <source>
        <dbReference type="Pfam" id="PF00155"/>
    </source>
</evidence>
<dbReference type="GO" id="GO:0016020">
    <property type="term" value="C:membrane"/>
    <property type="evidence" value="ECO:0007669"/>
    <property type="project" value="GOC"/>
</dbReference>
<dbReference type="GO" id="GO:0004758">
    <property type="term" value="F:serine C-palmitoyltransferase activity"/>
    <property type="evidence" value="ECO:0007669"/>
    <property type="project" value="UniProtKB-EC"/>
</dbReference>
<comment type="caution">
    <text evidence="16">The sequence shown here is derived from an EMBL/GenBank/DDBJ whole genome shotgun (WGS) entry which is preliminary data.</text>
</comment>
<keyword evidence="6" id="KW-0808">Transferase</keyword>
<evidence type="ECO:0000256" key="9">
    <source>
        <dbReference type="ARBA" id="ARBA00023098"/>
    </source>
</evidence>
<dbReference type="SUPFAM" id="SSF53383">
    <property type="entry name" value="PLP-dependent transferases"/>
    <property type="match status" value="1"/>
</dbReference>
<dbReference type="InterPro" id="IPR015424">
    <property type="entry name" value="PyrdxlP-dep_Trfase"/>
</dbReference>
<dbReference type="GO" id="GO:0005783">
    <property type="term" value="C:endoplasmic reticulum"/>
    <property type="evidence" value="ECO:0007669"/>
    <property type="project" value="TreeGrafter"/>
</dbReference>
<evidence type="ECO:0000256" key="6">
    <source>
        <dbReference type="ARBA" id="ARBA00022679"/>
    </source>
</evidence>
<reference evidence="16 17" key="1">
    <citation type="submission" date="2024-04" db="EMBL/GenBank/DDBJ databases">
        <authorList>
            <person name="Rising A."/>
            <person name="Reimegard J."/>
            <person name="Sonavane S."/>
            <person name="Akerstrom W."/>
            <person name="Nylinder S."/>
            <person name="Hedman E."/>
            <person name="Kallberg Y."/>
        </authorList>
    </citation>
    <scope>NUCLEOTIDE SEQUENCE [LARGE SCALE GENOMIC DNA]</scope>
</reference>
<dbReference type="InterPro" id="IPR050087">
    <property type="entry name" value="AON_synthase_class-II"/>
</dbReference>
<feature type="domain" description="Aminotransferase class I/classII large" evidence="15">
    <location>
        <begin position="106"/>
        <end position="467"/>
    </location>
</feature>
<evidence type="ECO:0000256" key="1">
    <source>
        <dbReference type="ARBA" id="ARBA00001933"/>
    </source>
</evidence>
<dbReference type="Pfam" id="PF00155">
    <property type="entry name" value="Aminotran_1_2"/>
    <property type="match status" value="1"/>
</dbReference>
<dbReference type="GO" id="GO:0030170">
    <property type="term" value="F:pyridoxal phosphate binding"/>
    <property type="evidence" value="ECO:0007669"/>
    <property type="project" value="InterPro"/>
</dbReference>
<evidence type="ECO:0000256" key="10">
    <source>
        <dbReference type="ARBA" id="ARBA00023315"/>
    </source>
</evidence>
<name>A0AAV1Z636_9ARAC</name>
<dbReference type="Gene3D" id="3.40.640.10">
    <property type="entry name" value="Type I PLP-dependent aspartate aminotransferase-like (Major domain)"/>
    <property type="match status" value="1"/>
</dbReference>
<keyword evidence="14" id="KW-0472">Membrane</keyword>
<dbReference type="InterPro" id="IPR004839">
    <property type="entry name" value="Aminotransferase_I/II_large"/>
</dbReference>
<dbReference type="PANTHER" id="PTHR13693">
    <property type="entry name" value="CLASS II AMINOTRANSFERASE/8-AMINO-7-OXONONANOATE SYNTHASE"/>
    <property type="match status" value="1"/>
</dbReference>
<comment type="similarity">
    <text evidence="4">Belongs to the class-II pyridoxal-phosphate-dependent aminotransferase family.</text>
</comment>
<dbReference type="EMBL" id="CAXIEN010000025">
    <property type="protein sequence ID" value="CAL1266892.1"/>
    <property type="molecule type" value="Genomic_DNA"/>
</dbReference>
<dbReference type="InterPro" id="IPR015421">
    <property type="entry name" value="PyrdxlP-dep_Trfase_major"/>
</dbReference>
<dbReference type="FunFam" id="3.40.640.10:FF:000049">
    <property type="entry name" value="serine palmitoyltransferase 1 isoform X1"/>
    <property type="match status" value="1"/>
</dbReference>
<evidence type="ECO:0000256" key="12">
    <source>
        <dbReference type="ARBA" id="ARBA00041765"/>
    </source>
</evidence>
<evidence type="ECO:0000256" key="7">
    <source>
        <dbReference type="ARBA" id="ARBA00022898"/>
    </source>
</evidence>
<evidence type="ECO:0000256" key="13">
    <source>
        <dbReference type="ARBA" id="ARBA00042649"/>
    </source>
</evidence>
<dbReference type="EC" id="2.3.1.50" evidence="5"/>
<dbReference type="GO" id="GO:0046512">
    <property type="term" value="P:sphingosine biosynthetic process"/>
    <property type="evidence" value="ECO:0007669"/>
    <property type="project" value="TreeGrafter"/>
</dbReference>
<evidence type="ECO:0000256" key="8">
    <source>
        <dbReference type="ARBA" id="ARBA00022919"/>
    </source>
</evidence>
<dbReference type="AlphaFoldDB" id="A0AAV1Z636"/>
<comment type="cofactor">
    <cofactor evidence="1">
        <name>pyridoxal 5'-phosphate</name>
        <dbReference type="ChEBI" id="CHEBI:597326"/>
    </cofactor>
</comment>
<dbReference type="Proteomes" id="UP001497382">
    <property type="component" value="Unassembled WGS sequence"/>
</dbReference>